<dbReference type="EMBL" id="GEEE01019083">
    <property type="protein sequence ID" value="JAP44142.1"/>
    <property type="molecule type" value="Transcribed_RNA"/>
</dbReference>
<dbReference type="Gene3D" id="3.30.40.10">
    <property type="entry name" value="Zinc/RING finger domain, C3HC4 (zinc finger)"/>
    <property type="match status" value="2"/>
</dbReference>
<dbReference type="FunFam" id="3.40.50.10810:FF:000001">
    <property type="entry name" value="chromodomain-helicase-DNA-binding protein 3 isoform X1"/>
    <property type="match status" value="1"/>
</dbReference>
<evidence type="ECO:0000256" key="10">
    <source>
        <dbReference type="ARBA" id="ARBA00023015"/>
    </source>
</evidence>
<keyword evidence="7" id="KW-0378">Hydrolase</keyword>
<dbReference type="Pfam" id="PF00385">
    <property type="entry name" value="Chromo"/>
    <property type="match status" value="1"/>
</dbReference>
<evidence type="ECO:0000256" key="8">
    <source>
        <dbReference type="ARBA" id="ARBA00022833"/>
    </source>
</evidence>
<evidence type="ECO:0000256" key="15">
    <source>
        <dbReference type="SAM" id="MobiDB-lite"/>
    </source>
</evidence>
<dbReference type="InterPro" id="IPR012958">
    <property type="entry name" value="CHD_N"/>
</dbReference>
<feature type="compositionally biased region" description="Basic residues" evidence="15">
    <location>
        <begin position="274"/>
        <end position="285"/>
    </location>
</feature>
<feature type="region of interest" description="Disordered" evidence="15">
    <location>
        <begin position="1402"/>
        <end position="1423"/>
    </location>
</feature>
<dbReference type="GO" id="GO:0003682">
    <property type="term" value="F:chromatin binding"/>
    <property type="evidence" value="ECO:0007669"/>
    <property type="project" value="TreeGrafter"/>
</dbReference>
<feature type="domain" description="Helicase C-terminal" evidence="19">
    <location>
        <begin position="1171"/>
        <end position="1348"/>
    </location>
</feature>
<feature type="region of interest" description="Disordered" evidence="15">
    <location>
        <begin position="498"/>
        <end position="601"/>
    </location>
</feature>
<dbReference type="InterPro" id="IPR001650">
    <property type="entry name" value="Helicase_C-like"/>
</dbReference>
<dbReference type="Pfam" id="PF00628">
    <property type="entry name" value="PHD"/>
    <property type="match status" value="2"/>
</dbReference>
<dbReference type="CDD" id="cd18793">
    <property type="entry name" value="SF2_C_SNF"/>
    <property type="match status" value="1"/>
</dbReference>
<feature type="region of interest" description="Disordered" evidence="15">
    <location>
        <begin position="1"/>
        <end position="55"/>
    </location>
</feature>
<dbReference type="CDD" id="cd17994">
    <property type="entry name" value="DEXHc_CHD3_4_5"/>
    <property type="match status" value="1"/>
</dbReference>
<keyword evidence="11 20" id="KW-0238">DNA-binding</keyword>
<evidence type="ECO:0000256" key="12">
    <source>
        <dbReference type="ARBA" id="ARBA00023163"/>
    </source>
</evidence>
<dbReference type="InterPro" id="IPR013083">
    <property type="entry name" value="Znf_RING/FYVE/PHD"/>
</dbReference>
<dbReference type="PANTHER" id="PTHR45623">
    <property type="entry name" value="CHROMODOMAIN-HELICASE-DNA-BINDING PROTEIN 3-RELATED-RELATED"/>
    <property type="match status" value="1"/>
</dbReference>
<evidence type="ECO:0000256" key="11">
    <source>
        <dbReference type="ARBA" id="ARBA00023125"/>
    </source>
</evidence>
<dbReference type="InterPro" id="IPR000330">
    <property type="entry name" value="SNF2_N"/>
</dbReference>
<dbReference type="InterPro" id="IPR023780">
    <property type="entry name" value="Chromo_domain"/>
</dbReference>
<dbReference type="Pfam" id="PF06465">
    <property type="entry name" value="DUF1087"/>
    <property type="match status" value="1"/>
</dbReference>
<dbReference type="SMART" id="SM00249">
    <property type="entry name" value="PHD"/>
    <property type="match status" value="2"/>
</dbReference>
<feature type="compositionally biased region" description="Polar residues" evidence="15">
    <location>
        <begin position="206"/>
        <end position="222"/>
    </location>
</feature>
<dbReference type="InterPro" id="IPR001965">
    <property type="entry name" value="Znf_PHD"/>
</dbReference>
<evidence type="ECO:0000256" key="6">
    <source>
        <dbReference type="ARBA" id="ARBA00022771"/>
    </source>
</evidence>
<evidence type="ECO:0000259" key="19">
    <source>
        <dbReference type="PROSITE" id="PS51194"/>
    </source>
</evidence>
<dbReference type="Pfam" id="PF00271">
    <property type="entry name" value="Helicase_C"/>
    <property type="match status" value="1"/>
</dbReference>
<evidence type="ECO:0000259" key="16">
    <source>
        <dbReference type="PROSITE" id="PS50013"/>
    </source>
</evidence>
<organism evidence="20">
    <name type="scientific">Schistocephalus solidus</name>
    <name type="common">Tapeworm</name>
    <dbReference type="NCBI Taxonomy" id="70667"/>
    <lineage>
        <taxon>Eukaryota</taxon>
        <taxon>Metazoa</taxon>
        <taxon>Spiralia</taxon>
        <taxon>Lophotrochozoa</taxon>
        <taxon>Platyhelminthes</taxon>
        <taxon>Cestoda</taxon>
        <taxon>Eucestoda</taxon>
        <taxon>Diphyllobothriidea</taxon>
        <taxon>Diphyllobothriidae</taxon>
        <taxon>Schistocephalus</taxon>
    </lineage>
</organism>
<dbReference type="Gene3D" id="2.40.50.40">
    <property type="match status" value="1"/>
</dbReference>
<keyword evidence="4" id="KW-0677">Repeat</keyword>
<dbReference type="PROSITE" id="PS51192">
    <property type="entry name" value="HELICASE_ATP_BIND_1"/>
    <property type="match status" value="1"/>
</dbReference>
<feature type="domain" description="PHD-type" evidence="17">
    <location>
        <begin position="337"/>
        <end position="384"/>
    </location>
</feature>
<dbReference type="PANTHER" id="PTHR45623:SF17">
    <property type="entry name" value="CHROMODOMAIN-HELICASE-DNA-BINDING PROTEIN 3-RELATED"/>
    <property type="match status" value="1"/>
</dbReference>
<dbReference type="GO" id="GO:0008270">
    <property type="term" value="F:zinc ion binding"/>
    <property type="evidence" value="ECO:0007669"/>
    <property type="project" value="UniProtKB-KW"/>
</dbReference>
<feature type="domain" description="PHD-type" evidence="17">
    <location>
        <begin position="438"/>
        <end position="485"/>
    </location>
</feature>
<evidence type="ECO:0000256" key="2">
    <source>
        <dbReference type="ARBA" id="ARBA00022553"/>
    </source>
</evidence>
<dbReference type="Gene3D" id="1.10.10.60">
    <property type="entry name" value="Homeodomain-like"/>
    <property type="match status" value="1"/>
</dbReference>
<evidence type="ECO:0000256" key="4">
    <source>
        <dbReference type="ARBA" id="ARBA00022737"/>
    </source>
</evidence>
<dbReference type="GO" id="GO:0140658">
    <property type="term" value="F:ATP-dependent chromatin remodeler activity"/>
    <property type="evidence" value="ECO:0007669"/>
    <property type="project" value="TreeGrafter"/>
</dbReference>
<dbReference type="InterPro" id="IPR027417">
    <property type="entry name" value="P-loop_NTPase"/>
</dbReference>
<feature type="compositionally biased region" description="Basic and acidic residues" evidence="15">
    <location>
        <begin position="819"/>
        <end position="829"/>
    </location>
</feature>
<dbReference type="InterPro" id="IPR019787">
    <property type="entry name" value="Znf_PHD-finger"/>
</dbReference>
<dbReference type="SMART" id="SM01147">
    <property type="entry name" value="DUF1087"/>
    <property type="match status" value="1"/>
</dbReference>
<comment type="subcellular location">
    <subcellularLocation>
        <location evidence="1">Nucleus</location>
    </subcellularLocation>
</comment>
<dbReference type="InterPro" id="IPR019786">
    <property type="entry name" value="Zinc_finger_PHD-type_CS"/>
</dbReference>
<evidence type="ECO:0000259" key="17">
    <source>
        <dbReference type="PROSITE" id="PS50016"/>
    </source>
</evidence>
<keyword evidence="3" id="KW-0479">Metal-binding</keyword>
<dbReference type="CDD" id="cd15531">
    <property type="entry name" value="PHD1_CHD_II"/>
    <property type="match status" value="1"/>
</dbReference>
<dbReference type="GO" id="GO:0005524">
    <property type="term" value="F:ATP binding"/>
    <property type="evidence" value="ECO:0007669"/>
    <property type="project" value="UniProtKB-KW"/>
</dbReference>
<keyword evidence="2" id="KW-0597">Phosphoprotein</keyword>
<dbReference type="CDD" id="cd18662">
    <property type="entry name" value="CD2_tandem_CHD3-4_like"/>
    <property type="match status" value="1"/>
</dbReference>
<dbReference type="GO" id="GO:0004386">
    <property type="term" value="F:helicase activity"/>
    <property type="evidence" value="ECO:0007669"/>
    <property type="project" value="UniProtKB-KW"/>
</dbReference>
<feature type="domain" description="Helicase ATP-binding" evidence="18">
    <location>
        <begin position="858"/>
        <end position="1042"/>
    </location>
</feature>
<keyword evidence="6 14" id="KW-0863">Zinc-finger</keyword>
<keyword evidence="13" id="KW-0539">Nucleus</keyword>
<dbReference type="InterPro" id="IPR009463">
    <property type="entry name" value="DUF1087"/>
</dbReference>
<feature type="compositionally biased region" description="Acidic residues" evidence="15">
    <location>
        <begin position="1404"/>
        <end position="1418"/>
    </location>
</feature>
<dbReference type="Pfam" id="PF08074">
    <property type="entry name" value="CHDCT2"/>
    <property type="match status" value="1"/>
</dbReference>
<dbReference type="GO" id="GO:0005634">
    <property type="term" value="C:nucleus"/>
    <property type="evidence" value="ECO:0007669"/>
    <property type="project" value="UniProtKB-SubCell"/>
</dbReference>
<dbReference type="SUPFAM" id="SSF57903">
    <property type="entry name" value="FYVE/PHD zinc finger"/>
    <property type="match status" value="2"/>
</dbReference>
<dbReference type="Pfam" id="PF00176">
    <property type="entry name" value="SNF2-rel_dom"/>
    <property type="match status" value="1"/>
</dbReference>
<evidence type="ECO:0000256" key="5">
    <source>
        <dbReference type="ARBA" id="ARBA00022741"/>
    </source>
</evidence>
<keyword evidence="10" id="KW-0805">Transcription regulation</keyword>
<feature type="compositionally biased region" description="Low complexity" evidence="15">
    <location>
        <begin position="523"/>
        <end position="533"/>
    </location>
</feature>
<dbReference type="GO" id="GO:0016887">
    <property type="term" value="F:ATP hydrolysis activity"/>
    <property type="evidence" value="ECO:0007669"/>
    <property type="project" value="TreeGrafter"/>
</dbReference>
<dbReference type="InterPro" id="IPR016197">
    <property type="entry name" value="Chromo-like_dom_sf"/>
</dbReference>
<feature type="compositionally biased region" description="Basic residues" evidence="15">
    <location>
        <begin position="228"/>
        <end position="240"/>
    </location>
</feature>
<dbReference type="InterPro" id="IPR012957">
    <property type="entry name" value="CHD_C2"/>
</dbReference>
<feature type="region of interest" description="Disordered" evidence="15">
    <location>
        <begin position="1998"/>
        <end position="2038"/>
    </location>
</feature>
<feature type="compositionally biased region" description="Polar residues" evidence="15">
    <location>
        <begin position="572"/>
        <end position="592"/>
    </location>
</feature>
<evidence type="ECO:0000256" key="9">
    <source>
        <dbReference type="ARBA" id="ARBA00022840"/>
    </source>
</evidence>
<keyword evidence="12" id="KW-0804">Transcription</keyword>
<keyword evidence="5" id="KW-0547">Nucleotide-binding</keyword>
<dbReference type="InterPro" id="IPR000953">
    <property type="entry name" value="Chromo/chromo_shadow_dom"/>
</dbReference>
<feature type="compositionally biased region" description="Basic and acidic residues" evidence="15">
    <location>
        <begin position="1698"/>
        <end position="1708"/>
    </location>
</feature>
<dbReference type="FunFam" id="3.30.40.10:FF:000001">
    <property type="entry name" value="chromodomain-helicase-DNA-binding protein 3 isoform X1"/>
    <property type="match status" value="1"/>
</dbReference>
<dbReference type="SMART" id="SM01146">
    <property type="entry name" value="DUF1086"/>
    <property type="match status" value="1"/>
</dbReference>
<dbReference type="GO" id="GO:0003677">
    <property type="term" value="F:DNA binding"/>
    <property type="evidence" value="ECO:0007669"/>
    <property type="project" value="UniProtKB-KW"/>
</dbReference>
<dbReference type="PROSITE" id="PS01359">
    <property type="entry name" value="ZF_PHD_1"/>
    <property type="match status" value="2"/>
</dbReference>
<keyword evidence="8" id="KW-0862">Zinc</keyword>
<dbReference type="GO" id="GO:0042393">
    <property type="term" value="F:histone binding"/>
    <property type="evidence" value="ECO:0007669"/>
    <property type="project" value="TreeGrafter"/>
</dbReference>
<dbReference type="SMART" id="SM00487">
    <property type="entry name" value="DEXDc"/>
    <property type="match status" value="1"/>
</dbReference>
<feature type="domain" description="Chromo" evidence="16">
    <location>
        <begin position="705"/>
        <end position="767"/>
    </location>
</feature>
<evidence type="ECO:0000256" key="1">
    <source>
        <dbReference type="ARBA" id="ARBA00004123"/>
    </source>
</evidence>
<feature type="region of interest" description="Disordered" evidence="15">
    <location>
        <begin position="777"/>
        <end position="829"/>
    </location>
</feature>
<dbReference type="Gene3D" id="3.40.50.10810">
    <property type="entry name" value="Tandem AAA-ATPase domain"/>
    <property type="match status" value="1"/>
</dbReference>
<dbReference type="PROSITE" id="PS50013">
    <property type="entry name" value="CHROMO_2"/>
    <property type="match status" value="1"/>
</dbReference>
<evidence type="ECO:0000256" key="14">
    <source>
        <dbReference type="PROSITE-ProRule" id="PRU00146"/>
    </source>
</evidence>
<dbReference type="InterPro" id="IPR014001">
    <property type="entry name" value="Helicase_ATP-bd"/>
</dbReference>
<gene>
    <name evidence="20" type="primary">CHD5</name>
    <name evidence="20" type="ORF">TR120462</name>
</gene>
<proteinExistence type="predicted"/>
<dbReference type="FunFam" id="3.40.50.300:FF:000015">
    <property type="entry name" value="chromodomain-helicase-DNA-binding protein 9 isoform X1"/>
    <property type="match status" value="1"/>
</dbReference>
<feature type="compositionally biased region" description="Basic and acidic residues" evidence="15">
    <location>
        <begin position="1716"/>
        <end position="1729"/>
    </location>
</feature>
<dbReference type="CDD" id="cd15532">
    <property type="entry name" value="PHD2_CHD_II"/>
    <property type="match status" value="1"/>
</dbReference>
<feature type="region of interest" description="Disordered" evidence="15">
    <location>
        <begin position="156"/>
        <end position="321"/>
    </location>
</feature>
<dbReference type="SMART" id="SM00490">
    <property type="entry name" value="HELICc"/>
    <property type="match status" value="1"/>
</dbReference>
<dbReference type="Gene3D" id="3.40.50.300">
    <property type="entry name" value="P-loop containing nucleotide triphosphate hydrolases"/>
    <property type="match status" value="1"/>
</dbReference>
<dbReference type="PROSITE" id="PS51194">
    <property type="entry name" value="HELICASE_CTER"/>
    <property type="match status" value="1"/>
</dbReference>
<dbReference type="SUPFAM" id="SSF52540">
    <property type="entry name" value="P-loop containing nucleoside triphosphate hydrolases"/>
    <property type="match status" value="2"/>
</dbReference>
<dbReference type="Pfam" id="PF06461">
    <property type="entry name" value="CHDII_SANT-like"/>
    <property type="match status" value="1"/>
</dbReference>
<evidence type="ECO:0000259" key="18">
    <source>
        <dbReference type="PROSITE" id="PS51192"/>
    </source>
</evidence>
<dbReference type="SUPFAM" id="SSF54160">
    <property type="entry name" value="Chromo domain-like"/>
    <property type="match status" value="2"/>
</dbReference>
<dbReference type="GO" id="GO:0000785">
    <property type="term" value="C:chromatin"/>
    <property type="evidence" value="ECO:0007669"/>
    <property type="project" value="TreeGrafter"/>
</dbReference>
<dbReference type="Pfam" id="PF08073">
    <property type="entry name" value="CHDNT"/>
    <property type="match status" value="1"/>
</dbReference>
<evidence type="ECO:0000256" key="7">
    <source>
        <dbReference type="ARBA" id="ARBA00022801"/>
    </source>
</evidence>
<keyword evidence="9" id="KW-0067">ATP-binding</keyword>
<feature type="compositionally biased region" description="Polar residues" evidence="15">
    <location>
        <begin position="187"/>
        <end position="198"/>
    </location>
</feature>
<dbReference type="InterPro" id="IPR049730">
    <property type="entry name" value="SNF2/RAD54-like_C"/>
</dbReference>
<protein>
    <submittedName>
        <fullName evidence="20">Chromodomain-helicase-DNA-binding protein 5</fullName>
    </submittedName>
</protein>
<dbReference type="InterPro" id="IPR011011">
    <property type="entry name" value="Znf_FYVE_PHD"/>
</dbReference>
<evidence type="ECO:0000313" key="20">
    <source>
        <dbReference type="EMBL" id="JAP44142.1"/>
    </source>
</evidence>
<dbReference type="InterPro" id="IPR038718">
    <property type="entry name" value="SNF2-like_sf"/>
</dbReference>
<dbReference type="InterPro" id="IPR009462">
    <property type="entry name" value="CHD_II_SANT-like"/>
</dbReference>
<sequence length="2038" mass="228826">MDVDQASDRRARKRKSRSRMLEIRKRARVKRHRVDDDGESSGSASKRKVSRPSKEKTLEQLCEELGVEDVELTYSTDDFENWTVQKLFDQYVRPLIVEKNLNASKDAIQQILDAKWKEFAIMNPYIPKGEEGKFTMLLPISSELVEEDEDDNTAFEIVDEETQDTSATLDSSRRGASRTQNKRRSYANGSNVDSSQSVVMGDNDSEAGSQSPQSSNTGNPQTAPLKIKISKKKKKRRGRRRGDERHGGGNTSDEEFERQLVEAEAVQDEERERRRQRLDRRRVQKIHVSASAPNLQLKTSSPSSTTGGKQAARGGVTRFPLMGGNKNAEDGYETDHQDYCDVCQQGGEIMLCDTCPRAYHLVCLDPELEEAPEGSWSCPHCEKQGISAANFSQDAAVSSTSDGGGSETVGTAIGRGKRGVAGAAAAGTTISPERDEHQEFCTECRDGGDLICCENCPASYHIGCLNPPLSRIPEGVWLCPRCGCRPLKGRVSRILTWRWSEPPKPPAEAEGEDTGNSSHTDTPAEAVEAPTPAKVQVSTDSAAAATAAESRETVKPPESSTTEVEMAPTPVADSQSDIPAPTSVATVKQGPSTATAEAEKAKTIVSAPPPANQPRLPTLHRRKPTREFFVKFQDMSYWKCEWVSELQLDVFHPIMLRVFFKKYDMEEPPPPEDGSTYRGRAREKVPDPQNLEERFYKWGVRPEWLQVQRIIDHRVGRGGKDWYLVKWRDLPYDDCTWEELLGNEVPEFDRFVEEFKLMRNLFTGNLKGLAIGNEAATGGGGSSSAGAGVAGPKRSKTSRRRESDNVMMSKASPNLLKKLPPEKPQTDLRKQLTKQPEYMDETGGQLHPYQLEGLNWLRFSYGNKVDTILADEMGLGKTIQTIAFLYSLYKDGHSRGPFLVAAPLSTIINWEREFEFWAPDFYVVTYVGDKDSRTVIREHEFSFDEGAVRGGSRAVRMRSGTAVRFHVLLTSYELVCIDQALLGSIEWEVLVVDEAHRLKNNQSKFFRMLSIYKIGYKLLLTGTPLQNNLEELFHLLHFMSPEKFYDMQGFLDEFADISKEDQVKKLHEMLGKHLLRRLKADVLKNMPSKGEFIVRVELSPMQKKYYKFILTRNFDALSCRGGGTQVSLINIMMDLKKCCNHPYLFPSAAEEAPRLANGAYEGNSLRKASGKLELLGAMLQKLHASGHRVLIFSQMTKMLDLLEDFLDACGYKFERIDGAVTGQQRQDAIDRFNAVDSLSFVFLLSTRAGGLGINLATADTVIIYDSDWNPHNDIQAFSRAHRIGQANKVMIYRFVTRNTVEERVTQVAKKKMMLTHLVVRPGLGGKGASQMSKKELDDILKFGTEDLFKHEDQDNSDEHCIVYNDAALERLLDRSQQGMQEKEMEMNDYLSSFKVAHYEKREIQDEEEEEMEEEEQEDREVIQQDLDPADPAYWEKLLRHHFEQAQEDQARSLGKGKRIRKKVNYSTNHEDEEEWNEAMSDHDSNFSTKDEDDEEYDEKNGGGSGEGIMIGRRMRREREGKMPPLLSRVNGQIEVLGFNIRQRRSFVNAVMRYGLPPADQSYVSAWNARDLRGKPERVFRAYVSLFMRHLCEPESVNQETYADGVPRDGISHQQLLSRIGIMSLVRKKVQEFEHINGQYSMPELMPSHLKTKTELTEAETPVASAAAVESSGDTLGTAAKVTQSAPSAVEEENGCSDDASKASDRTEPMEIVTEEQQSKEAETTDSKAVDSEAKQQLLVKAMVDAIKEKTEAAVAKKVEEAAVATATTTTTNVEAGEEVTSPSVPQPFMFNIADGGFTELHTIWLNEQRALSENLESEIWHRRHDYWLLAGVVQHGYGRWLDIHNDCRFALVNEPFKNELSKPNYLEIKNRFLARRFKLLEQALIIEEQLRRAAHLNIVCDPNDSVQNLNRRFNELECLAGAQQHIFAEALSGNKALVPLLHKALTMMEDYLAEMKQDISRLLTLVPRMPPVASRLNLSHTGLLTKLTQQLTAAKQAQALKQSSSSPTLSTSAATPSADSTAADTGANAASVDAKLKV</sequence>
<accession>A0A0X3P7X5</accession>
<name>A0A0X3P7X5_SCHSO</name>
<reference evidence="20" key="1">
    <citation type="submission" date="2016-01" db="EMBL/GenBank/DDBJ databases">
        <title>Reference transcriptome for the parasite Schistocephalus solidus: insights into the molecular evolution of parasitism.</title>
        <authorList>
            <person name="Hebert F.O."/>
            <person name="Grambauer S."/>
            <person name="Barber I."/>
            <person name="Landry C.R."/>
            <person name="Aubin-Horth N."/>
        </authorList>
    </citation>
    <scope>NUCLEOTIDE SEQUENCE</scope>
</reference>
<evidence type="ECO:0000256" key="13">
    <source>
        <dbReference type="ARBA" id="ARBA00023242"/>
    </source>
</evidence>
<dbReference type="SMART" id="SM00298">
    <property type="entry name" value="CHROMO"/>
    <property type="match status" value="2"/>
</dbReference>
<feature type="region of interest" description="Disordered" evidence="15">
    <location>
        <begin position="1682"/>
        <end position="1729"/>
    </location>
</feature>
<feature type="region of interest" description="Disordered" evidence="15">
    <location>
        <begin position="1462"/>
        <end position="1508"/>
    </location>
</feature>
<evidence type="ECO:0000256" key="3">
    <source>
        <dbReference type="ARBA" id="ARBA00022723"/>
    </source>
</evidence>
<keyword evidence="20" id="KW-0347">Helicase</keyword>
<dbReference type="PROSITE" id="PS50016">
    <property type="entry name" value="ZF_PHD_2"/>
    <property type="match status" value="2"/>
</dbReference>